<dbReference type="Pfam" id="PF04073">
    <property type="entry name" value="tRNA_edit"/>
    <property type="match status" value="1"/>
</dbReference>
<dbReference type="EMBL" id="PZQS01000009">
    <property type="protein sequence ID" value="PVD24699.1"/>
    <property type="molecule type" value="Genomic_DNA"/>
</dbReference>
<comment type="similarity">
    <text evidence="1">Belongs to the PRORSD1 family.</text>
</comment>
<dbReference type="InterPro" id="IPR036754">
    <property type="entry name" value="YbaK/aa-tRNA-synt-asso_dom_sf"/>
</dbReference>
<feature type="domain" description="YbaK/aminoacyl-tRNA synthetase-associated" evidence="3">
    <location>
        <begin position="9"/>
        <end position="108"/>
    </location>
</feature>
<dbReference type="GO" id="GO:0002161">
    <property type="term" value="F:aminoacyl-tRNA deacylase activity"/>
    <property type="evidence" value="ECO:0007669"/>
    <property type="project" value="InterPro"/>
</dbReference>
<organism evidence="4 5">
    <name type="scientific">Pomacea canaliculata</name>
    <name type="common">Golden apple snail</name>
    <dbReference type="NCBI Taxonomy" id="400727"/>
    <lineage>
        <taxon>Eukaryota</taxon>
        <taxon>Metazoa</taxon>
        <taxon>Spiralia</taxon>
        <taxon>Lophotrochozoa</taxon>
        <taxon>Mollusca</taxon>
        <taxon>Gastropoda</taxon>
        <taxon>Caenogastropoda</taxon>
        <taxon>Architaenioglossa</taxon>
        <taxon>Ampullarioidea</taxon>
        <taxon>Ampullariidae</taxon>
        <taxon>Pomacea</taxon>
    </lineage>
</organism>
<dbReference type="Gene3D" id="3.90.960.10">
    <property type="entry name" value="YbaK/aminoacyl-tRNA synthetase-associated domain"/>
    <property type="match status" value="2"/>
</dbReference>
<accession>A0A2T7NU44</accession>
<proteinExistence type="inferred from homology"/>
<dbReference type="PANTHER" id="PTHR31423:SF3">
    <property type="entry name" value="PROLYL-TRNA SYNTHETASE ASSOCIATED DOMAIN-CONTAINING PROTEIN 1-RELATED"/>
    <property type="match status" value="1"/>
</dbReference>
<dbReference type="InterPro" id="IPR007214">
    <property type="entry name" value="YbaK/aa-tRNA-synth-assoc-dom"/>
</dbReference>
<comment type="caution">
    <text evidence="4">The sequence shown here is derived from an EMBL/GenBank/DDBJ whole genome shotgun (WGS) entry which is preliminary data.</text>
</comment>
<dbReference type="SUPFAM" id="SSF55826">
    <property type="entry name" value="YbaK/ProRS associated domain"/>
    <property type="match status" value="1"/>
</dbReference>
<sequence length="205" mass="22779">MKHDHVCFQVYTVEEALPHTNGLPGVFAKNLFLKDKKKSLWLFCAPHDLDVKLNDLAKLVGVPGGFRFADEAALHTVLGVRQGAVTLFGLVNDVSHQVKLILDESFWEEGKTDGSIKETTKTENKLEKDCDPITETLDKMQVTTEGKGSSPGLIIQDEEHASQHRIYFHPLVNSASTGITLLELKQFLAYTGHEPIVVKCLSKKI</sequence>
<evidence type="ECO:0000259" key="3">
    <source>
        <dbReference type="Pfam" id="PF04073"/>
    </source>
</evidence>
<evidence type="ECO:0000256" key="1">
    <source>
        <dbReference type="ARBA" id="ARBA00010201"/>
    </source>
</evidence>
<evidence type="ECO:0000256" key="2">
    <source>
        <dbReference type="ARBA" id="ARBA00031612"/>
    </source>
</evidence>
<dbReference type="AlphaFoldDB" id="A0A2T7NU44"/>
<name>A0A2T7NU44_POMCA</name>
<dbReference type="OrthoDB" id="424586at2759"/>
<gene>
    <name evidence="4" type="ORF">C0Q70_15184</name>
</gene>
<evidence type="ECO:0000313" key="5">
    <source>
        <dbReference type="Proteomes" id="UP000245119"/>
    </source>
</evidence>
<dbReference type="Proteomes" id="UP000245119">
    <property type="component" value="Linkage Group LG9"/>
</dbReference>
<protein>
    <recommendedName>
        <fullName evidence="2">PrdX deacylase domain-containing protein 1</fullName>
    </recommendedName>
</protein>
<dbReference type="PANTHER" id="PTHR31423">
    <property type="entry name" value="YBAK DOMAIN-CONTAINING PROTEIN"/>
    <property type="match status" value="1"/>
</dbReference>
<dbReference type="InterPro" id="IPR040285">
    <property type="entry name" value="ProX/PRXD1"/>
</dbReference>
<keyword evidence="5" id="KW-1185">Reference proteome</keyword>
<evidence type="ECO:0000313" key="4">
    <source>
        <dbReference type="EMBL" id="PVD24699.1"/>
    </source>
</evidence>
<reference evidence="4 5" key="1">
    <citation type="submission" date="2018-04" db="EMBL/GenBank/DDBJ databases">
        <title>The genome of golden apple snail Pomacea canaliculata provides insight into stress tolerance and invasive adaptation.</title>
        <authorList>
            <person name="Liu C."/>
            <person name="Liu B."/>
            <person name="Ren Y."/>
            <person name="Zhang Y."/>
            <person name="Wang H."/>
            <person name="Li S."/>
            <person name="Jiang F."/>
            <person name="Yin L."/>
            <person name="Zhang G."/>
            <person name="Qian W."/>
            <person name="Fan W."/>
        </authorList>
    </citation>
    <scope>NUCLEOTIDE SEQUENCE [LARGE SCALE GENOMIC DNA]</scope>
    <source>
        <strain evidence="4">SZHN2017</strain>
        <tissue evidence="4">Muscle</tissue>
    </source>
</reference>